<dbReference type="InterPro" id="IPR011989">
    <property type="entry name" value="ARM-like"/>
</dbReference>
<protein>
    <recommendedName>
        <fullName evidence="9">HEAT repeat-containing protein 1</fullName>
    </recommendedName>
</protein>
<feature type="compositionally biased region" description="Polar residues" evidence="3">
    <location>
        <begin position="1"/>
        <end position="13"/>
    </location>
</feature>
<feature type="region of interest" description="Disordered" evidence="3">
    <location>
        <begin position="1"/>
        <end position="78"/>
    </location>
</feature>
<evidence type="ECO:0000256" key="2">
    <source>
        <dbReference type="SAM" id="Coils"/>
    </source>
</evidence>
<dbReference type="InterPro" id="IPR052575">
    <property type="entry name" value="SSU_processome_comp_20"/>
</dbReference>
<feature type="compositionally biased region" description="Basic and acidic residues" evidence="3">
    <location>
        <begin position="3162"/>
        <end position="3178"/>
    </location>
</feature>
<dbReference type="PROSITE" id="PS50077">
    <property type="entry name" value="HEAT_REPEAT"/>
    <property type="match status" value="1"/>
</dbReference>
<evidence type="ECO:0000256" key="3">
    <source>
        <dbReference type="SAM" id="MobiDB-lite"/>
    </source>
</evidence>
<feature type="compositionally biased region" description="Acidic residues" evidence="3">
    <location>
        <begin position="2407"/>
        <end position="2418"/>
    </location>
</feature>
<feature type="domain" description="U3 small nucleolar RNA-associated protein 20 N-terminal" evidence="4">
    <location>
        <begin position="1234"/>
        <end position="1931"/>
    </location>
</feature>
<dbReference type="Pfam" id="PF07539">
    <property type="entry name" value="UTP20_N"/>
    <property type="match status" value="1"/>
</dbReference>
<dbReference type="InterPro" id="IPR046523">
    <property type="entry name" value="UTP20_dom"/>
</dbReference>
<keyword evidence="2" id="KW-0175">Coiled coil</keyword>
<evidence type="ECO:0000259" key="4">
    <source>
        <dbReference type="Pfam" id="PF07539"/>
    </source>
</evidence>
<keyword evidence="8" id="KW-1185">Reference proteome</keyword>
<accession>A0ABD3MID5</accession>
<dbReference type="InterPro" id="IPR011430">
    <property type="entry name" value="UTP20_N"/>
</dbReference>
<feature type="region of interest" description="Disordered" evidence="3">
    <location>
        <begin position="3131"/>
        <end position="3193"/>
    </location>
</feature>
<evidence type="ECO:0000259" key="6">
    <source>
        <dbReference type="Pfam" id="PF23099"/>
    </source>
</evidence>
<dbReference type="Pfam" id="PF23099">
    <property type="entry name" value="UTP20_C"/>
    <property type="match status" value="1"/>
</dbReference>
<comment type="caution">
    <text evidence="7">The sequence shown here is derived from an EMBL/GenBank/DDBJ whole genome shotgun (WGS) entry which is preliminary data.</text>
</comment>
<reference evidence="7 8" key="1">
    <citation type="submission" date="2024-10" db="EMBL/GenBank/DDBJ databases">
        <title>Updated reference genomes for cyclostephanoid diatoms.</title>
        <authorList>
            <person name="Roberts W.R."/>
            <person name="Alverson A.J."/>
        </authorList>
    </citation>
    <scope>NUCLEOTIDE SEQUENCE [LARGE SCALE GENOMIC DNA]</scope>
    <source>
        <strain evidence="7 8">AJA276-08</strain>
    </source>
</reference>
<dbReference type="InterPro" id="IPR016024">
    <property type="entry name" value="ARM-type_fold"/>
</dbReference>
<evidence type="ECO:0000313" key="7">
    <source>
        <dbReference type="EMBL" id="KAL3762638.1"/>
    </source>
</evidence>
<feature type="compositionally biased region" description="Basic residues" evidence="3">
    <location>
        <begin position="3182"/>
        <end position="3193"/>
    </location>
</feature>
<dbReference type="InterPro" id="IPR021133">
    <property type="entry name" value="HEAT_type_2"/>
</dbReference>
<organism evidence="7 8">
    <name type="scientific">Stephanodiscus triporus</name>
    <dbReference type="NCBI Taxonomy" id="2934178"/>
    <lineage>
        <taxon>Eukaryota</taxon>
        <taxon>Sar</taxon>
        <taxon>Stramenopiles</taxon>
        <taxon>Ochrophyta</taxon>
        <taxon>Bacillariophyta</taxon>
        <taxon>Coscinodiscophyceae</taxon>
        <taxon>Thalassiosirophycidae</taxon>
        <taxon>Stephanodiscales</taxon>
        <taxon>Stephanodiscaceae</taxon>
        <taxon>Stephanodiscus</taxon>
    </lineage>
</organism>
<dbReference type="EMBL" id="JALLAZ020001821">
    <property type="protein sequence ID" value="KAL3762638.1"/>
    <property type="molecule type" value="Genomic_DNA"/>
</dbReference>
<feature type="region of interest" description="Disordered" evidence="3">
    <location>
        <begin position="995"/>
        <end position="1020"/>
    </location>
</feature>
<dbReference type="Gene3D" id="1.25.10.10">
    <property type="entry name" value="Leucine-rich Repeat Variant"/>
    <property type="match status" value="2"/>
</dbReference>
<feature type="compositionally biased region" description="Basic and acidic residues" evidence="3">
    <location>
        <begin position="3131"/>
        <end position="3149"/>
    </location>
</feature>
<feature type="domain" description="U3 small nucleolar RNA-associated protein 20 C-terminal" evidence="6">
    <location>
        <begin position="3031"/>
        <end position="3173"/>
    </location>
</feature>
<gene>
    <name evidence="7" type="ORF">ACHAW5_007209</name>
</gene>
<evidence type="ECO:0000313" key="8">
    <source>
        <dbReference type="Proteomes" id="UP001530315"/>
    </source>
</evidence>
<feature type="coiled-coil region" evidence="2">
    <location>
        <begin position="116"/>
        <end position="143"/>
    </location>
</feature>
<sequence>MDQPTKSFNTQGGKNRLRFASAKFRAKRASADVYRSSDNRRTASSTRLCEKRVHGNFFSSGDSGSKRRRKDEKGKQEMSDVRYFGRDNDAEGLGIGRTAVIVSSKSKQQLDETGKLATAEDTVDSVEQQIDDVSFEEEEVNQETQTTALVTGGTIFLTELEISAQRNGSQLYQKLVRELRPLCKSLAELLHHRERIVDLLYAYLLSPRGMKNDNIGSPTQPRRLQNESWKSYKIHLSDKIAPYGYSVNAATNEVLHLFGVLARELRTEIYPYLTPRILPRIIDDMLNPPTVSSADSPDKNLTSVPLDVSHIEAAFRAVSYLFKYNSDKILHSHLPNQHVGDEENPAKQLQAVRDADILRQFYGKTICHKRDIIRRLACEAIAPLLRKCSEKGLKRHLSRTVKALAGSIAVASAIENENKIGEEKTNDTNDHMSYSAKRARADAIDGVSSLLFEVSRGAPGRLHSTKGRLVAKTIMDCIIGYGKQNKTIHGNNESYDAQHLLALEKSKAFAVYEVASQFLYKLRGHIARRAQEEGQDMAGNEFADVLDEMHRALDLTTSMMKEMSTSLSSTETTAIINDCVFRHVIDLMTETIIFQDGRLLSNGFDRRDAADRIANSLRELLGHTIYSNAGHKLQEHILRYLCSAWRTNPGHSSFALRLGKFFPSIMSRADADAESAVTGLDPALFLGQNLLPYLPKKVASTYLIPALLGAAASSSDKFGDSSLVLLHTISTSVWPKNDPESANDVDIDDAAAEALFTLEAAEHCPEISFEVRRSLFGICLSTDLESLSKRGKKQSKVDQLARVGYISRCIPFLVCLEFTGNDEDSEEDDSGGADSESAIVSAFNWYSSILKNLNNTMEDSMVGIKQECFITQSLVLESLSKSIIECHKRVSSPKILSMMKQILVGAKTYAGSLLFHQPQSIWVVRGVASVTTVLSIIDPGSNLNDRSNDTFELLVPNLAEPSHFLRFYTLQVLESYPIRPLVADHADLDLTDDLEEEPSFRPQPSDEGEKSNENVPSSSLLSGSCDVISLLRILESIPVALPNERKITSLLTRIEVYARTGKLPIAYAEAVTCHMLGLLYVKFAPIWPAAIKVIVSILSAQEGPSWPFVEKALIQTMEKPSNEDTSTDNIVSSSMDDSCHTGIITRHHCLCVAWEMSQGKKNDIFRPLNEERNAQVSRHVVTDELTLFESIWTILENAPQLTSTKSKAVVPIFFEFLVSHHNTTWLKEELGRKSMQKKLEIFLRVFAAVKGPQQLFKHKVLLQIFVSFLANPDARLANLAFSCVLRFKLPYLSPYADHVQPMLKREGLREALTKFDLSEDSEIVDAEHRLLLLPIVIRILFGRFSARGNGATKSSKDSPTARRAAILSFFSGIGNSGGELNYFIYMMIRTFIPRNISMKNESVQIEKAALTSLIEASEKITSTEMTCIPLKRQEGFLNLLTDVITQIGFGVKDFVPTFTNLLLAISEQTEHALVANTKNQAMKNEPNYDETTAVEHDGNAGIGRIRTLTFLRLADIMTKFASSIDFSVHAERLWKSMSSSVIALPNTVINAEKPPSALQLIETISSHHGLIPLLHQSDSAVVAVFKCIAGTTRMNVMNCVLRIIGGLLTDGGTLDDRSMSCNAQMMGHTIILQNIHMLIAQFTDRLTSISKNAHLDEEVDFSRRFLNKSPRQPNPTDGLQLNILCRVTELLVSATEANEEHIATMETLCNLLVPQLKFNSHPNQLYVMRTVNSLIPKLSTTQASMSHFLALSKLLGPNKNDTGITSKEHRRVLSLAISAICSREFGCSDWKLVAQAVADLNAASTSYVDEHDFEKILPVLNGLGGESHSEGSWLALSKGETEVFQQMKNEPMAFDSTRMLLPLIYTCFHMLYDPDGVISRSSNKALKCLVTTCSESALSNMDEKDDASQNRWVKLIETTVVPCLKVGITTKHLATRRIFVLLLSHVARSFVGCKSVHLYGDLRCLMRDDDQELDFFLNVTHVQLHRRARAFNRLRKILCAHEDSAGQLPLLSDQSFGNILLPLAMHPVYECNSKDEEAYVIEAIATVGEISKHLPWSKYNSTLQSVLNNLGRYPDQERFLIAMLCSIIDSFHFSVETGEDTHACEEVRATQSSQGNGVWRSLNNRIIPKVESFLIREKVDKHGSKQKSLRSSVVLALTKLFQKLPTGIFELKLPKLVTCVCNALKNKDSNERDTARDTLSKMAVSLDTKYLPLILTELSVSLSEGYKLHVRSATLHSILVAISKAYHQAVESSIGITTLSLFDRCVPAMLDLIHQDIFGKASEIKDQAGHERRLIKEAMGSKSQDSLEIISKMIHFKPSLATSTLKESIPGLSHASVVHAIVTPFLDRLREPDVSSSTMRKVKECLNRVAVGFSNNSTAKYDEVLPFVFATVAPFVYGKTKLMSEEDADVENSDDEVEAPIQVSKSNQSNRTGCDSIMNAEKEAMKAIPVATWTPSDIGAAGSQKAALEMKKNQKKALHRVIDGAAAPKLTGSWRHSPMKSSSVKTLNNPANACAVSFGLTLLNSSLKRSKLDVSDDKLCAMADPYLPLLTHCVSFSSDNQAVLLSLRCLGTFLRMNLPSVSKAAKDLGPSILDHLTAAGAASNTQSDIVQGCFKTLTLLISHQKFASPVKQNSPLNFFDDGSAHVQSNHGETLPLTTDQMQALISLLHSAVREYDHHNFTFGLVKAISSKRYISSEFYDLMDIILKLTVQSQKSAIRLQSSQIFLQYLLDYPMGTQRMDSHLNQIVLNIKYEYEEGRLAAIDLLSSVIQKFPLPFLERRCQFFFLPLVLQLVNDVSKKCKEAVADCISLLLQRLPTESVQSLFVYAKRWSQSSGAHSLSMQRASAQLLGIFVDSRPDYVKRGSNASDIVSIVQEVITKQDLEDESGWELLYHNLICTEKLQKRMPALLRLNYELWGALVNLMAYPHPWVMQVSSRIISSNLNQIDPSRLIHDAPESFIVKTSGCLYKIARNSCRQLDSEDVHFVEATSTIAIKLITWAFRAMKAHHHICYDDSHGNYEGSEGEKSKDPCLWVITRLSNIAKPKGNHRRAAVFKCFAALCTSCDPQHLRPYLELMIDPIDRAIREATNKLGPDDQPENNPQVALPKDVLQILEDTCGTEPFINAFAEVNRKAREKRDRRKQDIASEAVHDPAAAAKRKIMKQVREKERKKRTVEDRRSQRGGSKKCRNHSSTN</sequence>
<dbReference type="Pfam" id="PF20416">
    <property type="entry name" value="UTP20"/>
    <property type="match status" value="1"/>
</dbReference>
<evidence type="ECO:0008006" key="9">
    <source>
        <dbReference type="Google" id="ProtNLM"/>
    </source>
</evidence>
<dbReference type="Proteomes" id="UP001530315">
    <property type="component" value="Unassembled WGS sequence"/>
</dbReference>
<feature type="repeat" description="HEAT" evidence="1">
    <location>
        <begin position="2785"/>
        <end position="2823"/>
    </location>
</feature>
<dbReference type="SUPFAM" id="SSF48371">
    <property type="entry name" value="ARM repeat"/>
    <property type="match status" value="2"/>
</dbReference>
<feature type="compositionally biased region" description="Polar residues" evidence="3">
    <location>
        <begin position="2423"/>
        <end position="2433"/>
    </location>
</feature>
<evidence type="ECO:0000259" key="5">
    <source>
        <dbReference type="Pfam" id="PF20416"/>
    </source>
</evidence>
<dbReference type="PANTHER" id="PTHR17695">
    <property type="entry name" value="SMALL SUBUNIT PROCESSOME COMPONENT 20 HOMOLOG"/>
    <property type="match status" value="1"/>
</dbReference>
<dbReference type="PANTHER" id="PTHR17695:SF11">
    <property type="entry name" value="SMALL SUBUNIT PROCESSOME COMPONENT 20 HOMOLOG"/>
    <property type="match status" value="1"/>
</dbReference>
<evidence type="ECO:0000256" key="1">
    <source>
        <dbReference type="PROSITE-ProRule" id="PRU00103"/>
    </source>
</evidence>
<feature type="region of interest" description="Disordered" evidence="3">
    <location>
        <begin position="2407"/>
        <end position="2433"/>
    </location>
</feature>
<proteinExistence type="predicted"/>
<name>A0ABD3MID5_9STRA</name>
<feature type="domain" description="U3 small nucleolar RNA-associated protein 20" evidence="5">
    <location>
        <begin position="2142"/>
        <end position="2390"/>
    </location>
</feature>
<dbReference type="InterPro" id="IPR057525">
    <property type="entry name" value="UTP20_C"/>
</dbReference>